<sequence>MAKNILQLDYKKARDFLLQKESYSTIKFPPYIKFDPLINAISAELKTNPEVYKEKKEKNIYPSRYEDVNYKLFNNKNGKYSWRLLQLIHPVLYVDLVHEITKESNWSEILLAFRGFQENKEIVCASIPIVSLKGDSTKEQISAWSKQVEQKSIELGLEYDYIFHTDIVDCYGAIYTHSIPWAIHTKTVAKKEHANTLIGNKIDTLLRSMNYGQTNGIPQGSVLMDFIAEMVLGYIDECLSNCLDNSMDYHIIRYRDDYRIFVNNSKDGDTIIRELSKILSELGMRLNDEKTIFSDDVVNSSIKPDKLHQIVNNYQNHTDVKKQLLVIKNLADNYPNSGALNVALNNFR</sequence>
<protein>
    <submittedName>
        <fullName evidence="2">RNA-directed DNA polymerase</fullName>
    </submittedName>
</protein>
<dbReference type="PROSITE" id="PS50878">
    <property type="entry name" value="RT_POL"/>
    <property type="match status" value="1"/>
</dbReference>
<dbReference type="GO" id="GO:0003964">
    <property type="term" value="F:RNA-directed DNA polymerase activity"/>
    <property type="evidence" value="ECO:0007669"/>
    <property type="project" value="UniProtKB-KW"/>
</dbReference>
<feature type="domain" description="Reverse transcriptase" evidence="1">
    <location>
        <begin position="1"/>
        <end position="311"/>
    </location>
</feature>
<keyword evidence="2" id="KW-0695">RNA-directed DNA polymerase</keyword>
<proteinExistence type="predicted"/>
<dbReference type="CDD" id="cd01646">
    <property type="entry name" value="RT_Bac_retron_I"/>
    <property type="match status" value="1"/>
</dbReference>
<dbReference type="SUPFAM" id="SSF56672">
    <property type="entry name" value="DNA/RNA polymerases"/>
    <property type="match status" value="1"/>
</dbReference>
<evidence type="ECO:0000313" key="3">
    <source>
        <dbReference type="Proteomes" id="UP000568751"/>
    </source>
</evidence>
<accession>A0A853F3I9</accession>
<name>A0A853F3I9_9GAMM</name>
<organism evidence="2 3">
    <name type="scientific">Candidatus Thiodubiliella endoseptemdiera</name>
    <dbReference type="NCBI Taxonomy" id="2738886"/>
    <lineage>
        <taxon>Bacteria</taxon>
        <taxon>Pseudomonadati</taxon>
        <taxon>Pseudomonadota</taxon>
        <taxon>Gammaproteobacteria</taxon>
        <taxon>Candidatus Pseudothioglobaceae</taxon>
        <taxon>Candidatus Thiodubiliella</taxon>
    </lineage>
</organism>
<dbReference type="AlphaFoldDB" id="A0A853F3I9"/>
<keyword evidence="2" id="KW-0548">Nucleotidyltransferase</keyword>
<gene>
    <name evidence="2" type="ORF">H0A76_09460</name>
</gene>
<dbReference type="Proteomes" id="UP000568751">
    <property type="component" value="Unassembled WGS sequence"/>
</dbReference>
<dbReference type="EMBL" id="JACCHT010000002">
    <property type="protein sequence ID" value="NYT28078.1"/>
    <property type="molecule type" value="Genomic_DNA"/>
</dbReference>
<reference evidence="2 3" key="1">
    <citation type="submission" date="2020-05" db="EMBL/GenBank/DDBJ databases">
        <title>Horizontal transmission and recombination maintain forever young bacterial symbiont genomes.</title>
        <authorList>
            <person name="Russell S.L."/>
            <person name="Pepper-Tunick E."/>
            <person name="Svedberg J."/>
            <person name="Byrne A."/>
            <person name="Ruelas Castillo J."/>
            <person name="Vollmers C."/>
            <person name="Beinart R.A."/>
            <person name="Corbett-Detig R."/>
        </authorList>
    </citation>
    <scope>NUCLEOTIDE SEQUENCE [LARGE SCALE GENOMIC DNA]</scope>
    <source>
        <strain evidence="2">455</strain>
    </source>
</reference>
<dbReference type="Pfam" id="PF00078">
    <property type="entry name" value="RVT_1"/>
    <property type="match status" value="1"/>
</dbReference>
<comment type="caution">
    <text evidence="2">The sequence shown here is derived from an EMBL/GenBank/DDBJ whole genome shotgun (WGS) entry which is preliminary data.</text>
</comment>
<keyword evidence="2" id="KW-0808">Transferase</keyword>
<dbReference type="InterPro" id="IPR000477">
    <property type="entry name" value="RT_dom"/>
</dbReference>
<evidence type="ECO:0000313" key="2">
    <source>
        <dbReference type="EMBL" id="NYT28078.1"/>
    </source>
</evidence>
<dbReference type="InterPro" id="IPR043502">
    <property type="entry name" value="DNA/RNA_pol_sf"/>
</dbReference>
<evidence type="ECO:0000259" key="1">
    <source>
        <dbReference type="PROSITE" id="PS50878"/>
    </source>
</evidence>